<organism evidence="1 2">
    <name type="scientific">Desulforamulus aquiferis</name>
    <dbReference type="NCBI Taxonomy" id="1397668"/>
    <lineage>
        <taxon>Bacteria</taxon>
        <taxon>Bacillati</taxon>
        <taxon>Bacillota</taxon>
        <taxon>Clostridia</taxon>
        <taxon>Eubacteriales</taxon>
        <taxon>Peptococcaceae</taxon>
        <taxon>Desulforamulus</taxon>
    </lineage>
</organism>
<proteinExistence type="predicted"/>
<dbReference type="RefSeq" id="WP_304542897.1">
    <property type="nucleotide sequence ID" value="NZ_JARPTC010000015.1"/>
</dbReference>
<name>A0AAW7ZF74_9FIRM</name>
<reference evidence="1" key="2">
    <citation type="submission" date="2023-03" db="EMBL/GenBank/DDBJ databases">
        <authorList>
            <person name="Zhang Z."/>
        </authorList>
    </citation>
    <scope>NUCLEOTIDE SEQUENCE</scope>
    <source>
        <strain evidence="1">DSA</strain>
    </source>
</reference>
<dbReference type="EMBL" id="JARPTC010000015">
    <property type="protein sequence ID" value="MDO7787671.1"/>
    <property type="molecule type" value="Genomic_DNA"/>
</dbReference>
<keyword evidence="2" id="KW-1185">Reference proteome</keyword>
<accession>A0AAW7ZF74</accession>
<dbReference type="AlphaFoldDB" id="A0AAW7ZF74"/>
<protein>
    <submittedName>
        <fullName evidence="1">Uncharacterized protein</fullName>
    </submittedName>
</protein>
<evidence type="ECO:0000313" key="1">
    <source>
        <dbReference type="EMBL" id="MDO7787671.1"/>
    </source>
</evidence>
<comment type="caution">
    <text evidence="1">The sequence shown here is derived from an EMBL/GenBank/DDBJ whole genome shotgun (WGS) entry which is preliminary data.</text>
</comment>
<evidence type="ECO:0000313" key="2">
    <source>
        <dbReference type="Proteomes" id="UP001172911"/>
    </source>
</evidence>
<dbReference type="Proteomes" id="UP001172911">
    <property type="component" value="Unassembled WGS sequence"/>
</dbReference>
<reference evidence="1" key="1">
    <citation type="journal article" date="2023" name="J. Hazard. Mater.">
        <title>Anaerobic biodegradation of pyrene and benzo[a]pyrene by a new sulfate-reducing Desulforamulus aquiferis strain DSA.</title>
        <authorList>
            <person name="Zhang Z."/>
            <person name="Sun J."/>
            <person name="Gong X."/>
            <person name="Wang C."/>
            <person name="Wang H."/>
        </authorList>
    </citation>
    <scope>NUCLEOTIDE SEQUENCE</scope>
    <source>
        <strain evidence="1">DSA</strain>
    </source>
</reference>
<gene>
    <name evidence="1" type="ORF">P6N53_10625</name>
</gene>
<sequence>MDVREQLYVDLMMLPEPDSCEAKKLIDEGYLTIQLQYTQKALDYIANFIESKTDELYQAINEAGPDTRRGEIMKRAGITQFGVFMDVANKMVQEGKLTKQSSKYLPVSSGEN</sequence>